<dbReference type="InterPro" id="IPR058486">
    <property type="entry name" value="DUF8173"/>
</dbReference>
<protein>
    <recommendedName>
        <fullName evidence="2">DUF8173 domain-containing protein</fullName>
    </recommendedName>
</protein>
<dbReference type="RefSeq" id="WP_277520112.1">
    <property type="nucleotide sequence ID" value="NZ_JAMQOT010000001.1"/>
</dbReference>
<organism evidence="3 4">
    <name type="scientific">Natrinema salsiterrestre</name>
    <dbReference type="NCBI Taxonomy" id="2950540"/>
    <lineage>
        <taxon>Archaea</taxon>
        <taxon>Methanobacteriati</taxon>
        <taxon>Methanobacteriota</taxon>
        <taxon>Stenosarchaea group</taxon>
        <taxon>Halobacteria</taxon>
        <taxon>Halobacteriales</taxon>
        <taxon>Natrialbaceae</taxon>
        <taxon>Natrinema</taxon>
    </lineage>
</organism>
<feature type="transmembrane region" description="Helical" evidence="1">
    <location>
        <begin position="146"/>
        <end position="179"/>
    </location>
</feature>
<dbReference type="EMBL" id="JAMQOT010000001">
    <property type="protein sequence ID" value="MDF9744626.1"/>
    <property type="molecule type" value="Genomic_DNA"/>
</dbReference>
<feature type="transmembrane region" description="Helical" evidence="1">
    <location>
        <begin position="85"/>
        <end position="105"/>
    </location>
</feature>
<evidence type="ECO:0000313" key="4">
    <source>
        <dbReference type="Proteomes" id="UP001154061"/>
    </source>
</evidence>
<feature type="transmembrane region" description="Helical" evidence="1">
    <location>
        <begin position="111"/>
        <end position="134"/>
    </location>
</feature>
<reference evidence="3" key="1">
    <citation type="submission" date="2022-06" db="EMBL/GenBank/DDBJ databases">
        <title>Natrinema sp. a new haloarchaeum isolate from saline soil.</title>
        <authorList>
            <person name="Strakova D."/>
            <person name="Galisteo C."/>
            <person name="Sanchez-Porro C."/>
            <person name="Ventosa A."/>
        </authorList>
    </citation>
    <scope>NUCLEOTIDE SEQUENCE</scope>
    <source>
        <strain evidence="3">S1CR25-10</strain>
    </source>
</reference>
<feature type="domain" description="DUF8173" evidence="2">
    <location>
        <begin position="20"/>
        <end position="183"/>
    </location>
</feature>
<evidence type="ECO:0000313" key="3">
    <source>
        <dbReference type="EMBL" id="MDF9744626.1"/>
    </source>
</evidence>
<comment type="caution">
    <text evidence="3">The sequence shown here is derived from an EMBL/GenBank/DDBJ whole genome shotgun (WGS) entry which is preliminary data.</text>
</comment>
<keyword evidence="4" id="KW-1185">Reference proteome</keyword>
<feature type="transmembrane region" description="Helical" evidence="1">
    <location>
        <begin position="45"/>
        <end position="65"/>
    </location>
</feature>
<name>A0A9Q4L3F5_9EURY</name>
<accession>A0A9Q4L3F5</accession>
<evidence type="ECO:0000256" key="1">
    <source>
        <dbReference type="SAM" id="Phobius"/>
    </source>
</evidence>
<dbReference type="Pfam" id="PF26514">
    <property type="entry name" value="DUF8173"/>
    <property type="match status" value="1"/>
</dbReference>
<evidence type="ECO:0000259" key="2">
    <source>
        <dbReference type="Pfam" id="PF26514"/>
    </source>
</evidence>
<dbReference type="Proteomes" id="UP001154061">
    <property type="component" value="Unassembled WGS sequence"/>
</dbReference>
<dbReference type="AlphaFoldDB" id="A0A9Q4L3F5"/>
<proteinExistence type="predicted"/>
<keyword evidence="1" id="KW-1133">Transmembrane helix</keyword>
<gene>
    <name evidence="3" type="ORF">NDI89_03415</name>
</gene>
<sequence length="186" mass="18801">MSPLASLRLPTTVLATVEFLLAESWAVLAQREPAGIGAETAASTPWYVQSITAAVITLVIGGLLIAIAPDGTRRQTDRVLEQPGAAFVSGVVSLVAVIGVAFVLAITGIGIVLAIPLLLIFALLALVTGVYGYLAVGRLASDSWPLALGVAIVVSALVGAVPVLGSIAGFVISSIGLGVVVMDSME</sequence>
<keyword evidence="1" id="KW-0812">Transmembrane</keyword>
<keyword evidence="1" id="KW-0472">Membrane</keyword>